<sequence>MALVQDHFCECVKAKIDLFTIPPTQMTIERGDWKVYRPLSSINVDGPIELYVSGSGKEYIDFDQTQLYLHVKITRKDGSALDKDDAVGPVNHFCTHCLVKWIWHSVVEKFLRQHQPSLIVL</sequence>
<dbReference type="Proteomes" id="UP001152320">
    <property type="component" value="Chromosome 5"/>
</dbReference>
<keyword evidence="2" id="KW-1185">Reference proteome</keyword>
<name>A0A9Q1CAE0_HOLLE</name>
<evidence type="ECO:0000313" key="1">
    <source>
        <dbReference type="EMBL" id="KAJ8041711.1"/>
    </source>
</evidence>
<gene>
    <name evidence="1" type="ORF">HOLleu_12601</name>
</gene>
<dbReference type="EMBL" id="JAIZAY010000005">
    <property type="protein sequence ID" value="KAJ8041711.1"/>
    <property type="molecule type" value="Genomic_DNA"/>
</dbReference>
<dbReference type="OrthoDB" id="5979489at2759"/>
<comment type="caution">
    <text evidence="1">The sequence shown here is derived from an EMBL/GenBank/DDBJ whole genome shotgun (WGS) entry which is preliminary data.</text>
</comment>
<evidence type="ECO:0000313" key="2">
    <source>
        <dbReference type="Proteomes" id="UP001152320"/>
    </source>
</evidence>
<organism evidence="1 2">
    <name type="scientific">Holothuria leucospilota</name>
    <name type="common">Black long sea cucumber</name>
    <name type="synonym">Mertensiothuria leucospilota</name>
    <dbReference type="NCBI Taxonomy" id="206669"/>
    <lineage>
        <taxon>Eukaryota</taxon>
        <taxon>Metazoa</taxon>
        <taxon>Echinodermata</taxon>
        <taxon>Eleutherozoa</taxon>
        <taxon>Echinozoa</taxon>
        <taxon>Holothuroidea</taxon>
        <taxon>Aspidochirotacea</taxon>
        <taxon>Aspidochirotida</taxon>
        <taxon>Holothuriidae</taxon>
        <taxon>Holothuria</taxon>
    </lineage>
</organism>
<proteinExistence type="predicted"/>
<reference evidence="1" key="1">
    <citation type="submission" date="2021-10" db="EMBL/GenBank/DDBJ databases">
        <title>Tropical sea cucumber genome reveals ecological adaptation and Cuvierian tubules defense mechanism.</title>
        <authorList>
            <person name="Chen T."/>
        </authorList>
    </citation>
    <scope>NUCLEOTIDE SEQUENCE</scope>
    <source>
        <strain evidence="1">Nanhai2018</strain>
        <tissue evidence="1">Muscle</tissue>
    </source>
</reference>
<dbReference type="AlphaFoldDB" id="A0A9Q1CAE0"/>
<protein>
    <submittedName>
        <fullName evidence="1">Uncharacterized protein</fullName>
    </submittedName>
</protein>
<accession>A0A9Q1CAE0</accession>